<comment type="catalytic activity">
    <reaction evidence="14">
        <text>17beta-estradiol + NAD(+) = estrone + NADH + H(+)</text>
        <dbReference type="Rhea" id="RHEA:24612"/>
        <dbReference type="ChEBI" id="CHEBI:15378"/>
        <dbReference type="ChEBI" id="CHEBI:16469"/>
        <dbReference type="ChEBI" id="CHEBI:17263"/>
        <dbReference type="ChEBI" id="CHEBI:57540"/>
        <dbReference type="ChEBI" id="CHEBI:57945"/>
        <dbReference type="EC" id="1.1.1.62"/>
    </reaction>
    <physiologicalReaction direction="left-to-right" evidence="14">
        <dbReference type="Rhea" id="RHEA:24613"/>
    </physiologicalReaction>
    <physiologicalReaction direction="right-to-left" evidence="14">
        <dbReference type="Rhea" id="RHEA:24614"/>
    </physiologicalReaction>
</comment>
<dbReference type="InterPro" id="IPR002347">
    <property type="entry name" value="SDR_fam"/>
</dbReference>
<evidence type="ECO:0000256" key="5">
    <source>
        <dbReference type="ARBA" id="ARBA00022516"/>
    </source>
</evidence>
<dbReference type="EC" id="1.1.1.n12" evidence="4"/>
<evidence type="ECO:0000256" key="19">
    <source>
        <dbReference type="ARBA" id="ARBA00066822"/>
    </source>
</evidence>
<dbReference type="EMBL" id="MU825404">
    <property type="protein sequence ID" value="KAJ7391814.1"/>
    <property type="molecule type" value="Genomic_DNA"/>
</dbReference>
<dbReference type="GO" id="GO:0005759">
    <property type="term" value="C:mitochondrial matrix"/>
    <property type="evidence" value="ECO:0007669"/>
    <property type="project" value="UniProtKB-SubCell"/>
</dbReference>
<dbReference type="FunFam" id="3.40.50.720:FF:000231">
    <property type="entry name" value="Estradiol 17-beta-dehydrogenase 8"/>
    <property type="match status" value="1"/>
</dbReference>
<keyword evidence="6" id="KW-0597">Phosphoprotein</keyword>
<keyword evidence="10" id="KW-0443">Lipid metabolism</keyword>
<evidence type="ECO:0000256" key="25">
    <source>
        <dbReference type="ARBA" id="ARBA00083258"/>
    </source>
</evidence>
<keyword evidence="7" id="KW-0276">Fatty acid metabolism</keyword>
<organism evidence="28 29">
    <name type="scientific">Desmophyllum pertusum</name>
    <dbReference type="NCBI Taxonomy" id="174260"/>
    <lineage>
        <taxon>Eukaryota</taxon>
        <taxon>Metazoa</taxon>
        <taxon>Cnidaria</taxon>
        <taxon>Anthozoa</taxon>
        <taxon>Hexacorallia</taxon>
        <taxon>Scleractinia</taxon>
        <taxon>Caryophylliina</taxon>
        <taxon>Caryophylliidae</taxon>
        <taxon>Desmophyllum</taxon>
    </lineage>
</organism>
<evidence type="ECO:0000256" key="18">
    <source>
        <dbReference type="ARBA" id="ARBA00065174"/>
    </source>
</evidence>
<evidence type="ECO:0000256" key="20">
    <source>
        <dbReference type="ARBA" id="ARBA00070911"/>
    </source>
</evidence>
<dbReference type="GO" id="GO:0006633">
    <property type="term" value="P:fatty acid biosynthetic process"/>
    <property type="evidence" value="ECO:0007669"/>
    <property type="project" value="UniProtKB-KW"/>
</dbReference>
<keyword evidence="9" id="KW-0520">NAD</keyword>
<evidence type="ECO:0000256" key="3">
    <source>
        <dbReference type="ARBA" id="ARBA00006484"/>
    </source>
</evidence>
<comment type="similarity">
    <text evidence="3">Belongs to the short-chain dehydrogenases/reductases (SDR) family.</text>
</comment>
<sequence>MPPGPPKMAAAGRLLAGRLALVTGGASGIGRAVCQALAAEGASIVVTDLNNHGAQETTDSLSKHADNKHINYSLDVASGQEVQKVLECIISEYKKPPCILVNSAGITSDEFLLKMDEETFDKVIEVNLKGTFLVTQAVAKVMVSQRVTNGSIVNLASISGKIGNLGQANYAASKAGVEGLTRTCARELARFGVRCNAVLPGFIQTPMTDAVPEKVLEKVKKQIPLARFGKPSDVADVITFLVSDRSSYVTGISIEVTGGLSM</sequence>
<keyword evidence="5" id="KW-0444">Lipid biosynthesis</keyword>
<evidence type="ECO:0000313" key="29">
    <source>
        <dbReference type="Proteomes" id="UP001163046"/>
    </source>
</evidence>
<feature type="signal peptide" evidence="26">
    <location>
        <begin position="1"/>
        <end position="24"/>
    </location>
</feature>
<evidence type="ECO:0000256" key="11">
    <source>
        <dbReference type="ARBA" id="ARBA00023128"/>
    </source>
</evidence>
<dbReference type="SMART" id="SM00822">
    <property type="entry name" value="PKS_KR"/>
    <property type="match status" value="1"/>
</dbReference>
<evidence type="ECO:0000256" key="14">
    <source>
        <dbReference type="ARBA" id="ARBA00049069"/>
    </source>
</evidence>
<evidence type="ECO:0000256" key="2">
    <source>
        <dbReference type="ARBA" id="ARBA00005194"/>
    </source>
</evidence>
<comment type="pathway">
    <text evidence="13">Steroid biosynthesis; estrogen biosynthesis.</text>
</comment>
<evidence type="ECO:0000256" key="4">
    <source>
        <dbReference type="ARBA" id="ARBA00012456"/>
    </source>
</evidence>
<accession>A0A9X0DBB6</accession>
<comment type="catalytic activity">
    <reaction evidence="16">
        <text>17beta-hydroxy-5alpha-androstan-3-one + NAD(+) = 5alpha-androstan-3,17-dione + NADH + H(+)</text>
        <dbReference type="Rhea" id="RHEA:41992"/>
        <dbReference type="ChEBI" id="CHEBI:15378"/>
        <dbReference type="ChEBI" id="CHEBI:15994"/>
        <dbReference type="ChEBI" id="CHEBI:16330"/>
        <dbReference type="ChEBI" id="CHEBI:57540"/>
        <dbReference type="ChEBI" id="CHEBI:57945"/>
    </reaction>
    <physiologicalReaction direction="left-to-right" evidence="16">
        <dbReference type="Rhea" id="RHEA:41993"/>
    </physiologicalReaction>
</comment>
<comment type="caution">
    <text evidence="28">The sequence shown here is derived from an EMBL/GenBank/DDBJ whole genome shotgun (WGS) entry which is preliminary data.</text>
</comment>
<evidence type="ECO:0000256" key="24">
    <source>
        <dbReference type="ARBA" id="ARBA00083097"/>
    </source>
</evidence>
<dbReference type="CDD" id="cd05333">
    <property type="entry name" value="BKR_SDR_c"/>
    <property type="match status" value="1"/>
</dbReference>
<evidence type="ECO:0000256" key="8">
    <source>
        <dbReference type="ARBA" id="ARBA00023002"/>
    </source>
</evidence>
<name>A0A9X0DBB6_9CNID</name>
<evidence type="ECO:0000256" key="21">
    <source>
        <dbReference type="ARBA" id="ARBA00077835"/>
    </source>
</evidence>
<comment type="subunit">
    <text evidence="18">Heterotetramer with CBR4; contains two molecules of HSD17B8 and CBR4.</text>
</comment>
<evidence type="ECO:0000256" key="9">
    <source>
        <dbReference type="ARBA" id="ARBA00023027"/>
    </source>
</evidence>
<dbReference type="SUPFAM" id="SSF51735">
    <property type="entry name" value="NAD(P)-binding Rossmann-fold domains"/>
    <property type="match status" value="1"/>
</dbReference>
<gene>
    <name evidence="28" type="ORF">OS493_016103</name>
</gene>
<keyword evidence="8" id="KW-0560">Oxidoreductase</keyword>
<dbReference type="AlphaFoldDB" id="A0A9X0DBB6"/>
<evidence type="ECO:0000256" key="7">
    <source>
        <dbReference type="ARBA" id="ARBA00022832"/>
    </source>
</evidence>
<reference evidence="28" key="1">
    <citation type="submission" date="2023-01" db="EMBL/GenBank/DDBJ databases">
        <title>Genome assembly of the deep-sea coral Lophelia pertusa.</title>
        <authorList>
            <person name="Herrera S."/>
            <person name="Cordes E."/>
        </authorList>
    </citation>
    <scope>NUCLEOTIDE SEQUENCE</scope>
    <source>
        <strain evidence="28">USNM1676648</strain>
        <tissue evidence="28">Polyp</tissue>
    </source>
</reference>
<dbReference type="PANTHER" id="PTHR42760">
    <property type="entry name" value="SHORT-CHAIN DEHYDROGENASES/REDUCTASES FAMILY MEMBER"/>
    <property type="match status" value="1"/>
</dbReference>
<dbReference type="Pfam" id="PF13561">
    <property type="entry name" value="adh_short_C2"/>
    <property type="match status" value="1"/>
</dbReference>
<dbReference type="PRINTS" id="PR00081">
    <property type="entry name" value="GDHRDH"/>
</dbReference>
<comment type="pathway">
    <text evidence="2">Lipid metabolism; fatty acid biosynthesis.</text>
</comment>
<evidence type="ECO:0000256" key="23">
    <source>
        <dbReference type="ARBA" id="ARBA00081936"/>
    </source>
</evidence>
<dbReference type="InterPro" id="IPR036291">
    <property type="entry name" value="NAD(P)-bd_dom_sf"/>
</dbReference>
<evidence type="ECO:0000256" key="22">
    <source>
        <dbReference type="ARBA" id="ARBA00081419"/>
    </source>
</evidence>
<dbReference type="GO" id="GO:0048038">
    <property type="term" value="F:quinone binding"/>
    <property type="evidence" value="ECO:0007669"/>
    <property type="project" value="TreeGrafter"/>
</dbReference>
<dbReference type="InterPro" id="IPR057326">
    <property type="entry name" value="KR_dom"/>
</dbReference>
<evidence type="ECO:0000256" key="17">
    <source>
        <dbReference type="ARBA" id="ARBA00052680"/>
    </source>
</evidence>
<dbReference type="Proteomes" id="UP001163046">
    <property type="component" value="Unassembled WGS sequence"/>
</dbReference>
<evidence type="ECO:0000256" key="13">
    <source>
        <dbReference type="ARBA" id="ARBA00037929"/>
    </source>
</evidence>
<comment type="subcellular location">
    <subcellularLocation>
        <location evidence="1">Mitochondrion matrix</location>
    </subcellularLocation>
</comment>
<evidence type="ECO:0000256" key="6">
    <source>
        <dbReference type="ARBA" id="ARBA00022553"/>
    </source>
</evidence>
<evidence type="ECO:0000256" key="15">
    <source>
        <dbReference type="ARBA" id="ARBA00050232"/>
    </source>
</evidence>
<comment type="catalytic activity">
    <reaction evidence="15">
        <text>testosterone + NAD(+) = androst-4-ene-3,17-dione + NADH + H(+)</text>
        <dbReference type="Rhea" id="RHEA:14929"/>
        <dbReference type="ChEBI" id="CHEBI:15378"/>
        <dbReference type="ChEBI" id="CHEBI:16422"/>
        <dbReference type="ChEBI" id="CHEBI:17347"/>
        <dbReference type="ChEBI" id="CHEBI:57540"/>
        <dbReference type="ChEBI" id="CHEBI:57945"/>
        <dbReference type="EC" id="1.1.1.239"/>
    </reaction>
    <physiologicalReaction direction="left-to-right" evidence="15">
        <dbReference type="Rhea" id="RHEA:14930"/>
    </physiologicalReaction>
</comment>
<keyword evidence="26" id="KW-0732">Signal</keyword>
<dbReference type="PRINTS" id="PR00080">
    <property type="entry name" value="SDRFAMILY"/>
</dbReference>
<dbReference type="OrthoDB" id="294295at2759"/>
<keyword evidence="11" id="KW-0496">Mitochondrion</keyword>
<feature type="chain" id="PRO_5040937926" description="(3R)-3-hydroxyacyl-CoA dehydrogenase" evidence="26">
    <location>
        <begin position="25"/>
        <end position="262"/>
    </location>
</feature>
<evidence type="ECO:0000259" key="27">
    <source>
        <dbReference type="SMART" id="SM00822"/>
    </source>
</evidence>
<protein>
    <recommendedName>
        <fullName evidence="20">(3R)-3-hydroxyacyl-CoA dehydrogenase</fullName>
        <ecNumber evidence="19">1.1.1.239</ecNumber>
        <ecNumber evidence="4">1.1.1.n12</ecNumber>
    </recommendedName>
    <alternativeName>
        <fullName evidence="22">17-beta-hydroxysteroid dehydrogenase 8</fullName>
    </alternativeName>
    <alternativeName>
        <fullName evidence="21">3-ketoacyl-[acyl-carrier-protein] reductase alpha subunit</fullName>
    </alternativeName>
    <alternativeName>
        <fullName evidence="24">3-oxoacyl-[acyl-carrier-protein] reductase</fullName>
    </alternativeName>
    <alternativeName>
        <fullName evidence="25">Estradiol 17-beta-dehydrogenase 8</fullName>
    </alternativeName>
    <alternativeName>
        <fullName evidence="23">Testosterone 17-beta-dehydrogenase 8</fullName>
    </alternativeName>
</protein>
<dbReference type="EC" id="1.1.1.239" evidence="19"/>
<dbReference type="GO" id="GO:0004303">
    <property type="term" value="F:estradiol 17-beta-dehydrogenase [NAD(P)+] activity"/>
    <property type="evidence" value="ECO:0007669"/>
    <property type="project" value="UniProtKB-EC"/>
</dbReference>
<dbReference type="GO" id="GO:0008210">
    <property type="term" value="P:estrogen metabolic process"/>
    <property type="evidence" value="ECO:0007669"/>
    <property type="project" value="UniProtKB-ARBA"/>
</dbReference>
<dbReference type="NCBIfam" id="NF005559">
    <property type="entry name" value="PRK07231.1"/>
    <property type="match status" value="1"/>
</dbReference>
<proteinExistence type="inferred from homology"/>
<feature type="domain" description="Ketoreductase" evidence="27">
    <location>
        <begin position="18"/>
        <end position="203"/>
    </location>
</feature>
<comment type="catalytic activity">
    <reaction evidence="17">
        <text>a (3R)-3-hydroxyacyl-CoA + NAD(+) = a 3-oxoacyl-CoA + NADH + H(+)</text>
        <dbReference type="Rhea" id="RHEA:32711"/>
        <dbReference type="ChEBI" id="CHEBI:15378"/>
        <dbReference type="ChEBI" id="CHEBI:57319"/>
        <dbReference type="ChEBI" id="CHEBI:57540"/>
        <dbReference type="ChEBI" id="CHEBI:57945"/>
        <dbReference type="ChEBI" id="CHEBI:90726"/>
        <dbReference type="EC" id="1.1.1.n12"/>
    </reaction>
    <physiologicalReaction direction="left-to-right" evidence="17">
        <dbReference type="Rhea" id="RHEA:32712"/>
    </physiologicalReaction>
</comment>
<keyword evidence="29" id="KW-1185">Reference proteome</keyword>
<evidence type="ECO:0000256" key="12">
    <source>
        <dbReference type="ARBA" id="ARBA00023160"/>
    </source>
</evidence>
<evidence type="ECO:0000256" key="1">
    <source>
        <dbReference type="ARBA" id="ARBA00004305"/>
    </source>
</evidence>
<dbReference type="NCBIfam" id="NF009466">
    <property type="entry name" value="PRK12826.1-2"/>
    <property type="match status" value="1"/>
</dbReference>
<dbReference type="PANTHER" id="PTHR42760:SF83">
    <property type="entry name" value="(3R)-3-HYDROXYACYL-COA DEHYDROGENASE"/>
    <property type="match status" value="1"/>
</dbReference>
<keyword evidence="12" id="KW-0275">Fatty acid biosynthesis</keyword>
<evidence type="ECO:0000313" key="28">
    <source>
        <dbReference type="EMBL" id="KAJ7391814.1"/>
    </source>
</evidence>
<dbReference type="Gene3D" id="3.40.50.720">
    <property type="entry name" value="NAD(P)-binding Rossmann-like Domain"/>
    <property type="match status" value="1"/>
</dbReference>
<evidence type="ECO:0000256" key="10">
    <source>
        <dbReference type="ARBA" id="ARBA00023098"/>
    </source>
</evidence>
<evidence type="ECO:0000256" key="26">
    <source>
        <dbReference type="SAM" id="SignalP"/>
    </source>
</evidence>
<dbReference type="GO" id="GO:0047035">
    <property type="term" value="F:testosterone dehydrogenase (NAD+) activity"/>
    <property type="evidence" value="ECO:0007669"/>
    <property type="project" value="UniProtKB-EC"/>
</dbReference>
<evidence type="ECO:0000256" key="16">
    <source>
        <dbReference type="ARBA" id="ARBA00050435"/>
    </source>
</evidence>